<dbReference type="AlphaFoldDB" id="A0A8T0J4M3"/>
<dbReference type="Pfam" id="PF13877">
    <property type="entry name" value="RPAP3_C"/>
    <property type="match status" value="1"/>
</dbReference>
<protein>
    <recommendedName>
        <fullName evidence="1">RNA-polymerase II-associated protein 3-like C-terminal domain-containing protein</fullName>
    </recommendedName>
</protein>
<dbReference type="Proteomes" id="UP000822688">
    <property type="component" value="Chromosome 1"/>
</dbReference>
<organism evidence="2 3">
    <name type="scientific">Ceratodon purpureus</name>
    <name type="common">Fire moss</name>
    <name type="synonym">Dicranum purpureum</name>
    <dbReference type="NCBI Taxonomy" id="3225"/>
    <lineage>
        <taxon>Eukaryota</taxon>
        <taxon>Viridiplantae</taxon>
        <taxon>Streptophyta</taxon>
        <taxon>Embryophyta</taxon>
        <taxon>Bryophyta</taxon>
        <taxon>Bryophytina</taxon>
        <taxon>Bryopsida</taxon>
        <taxon>Dicranidae</taxon>
        <taxon>Pseudoditrichales</taxon>
        <taxon>Ditrichaceae</taxon>
        <taxon>Ceratodon</taxon>
    </lineage>
</organism>
<comment type="caution">
    <text evidence="2">The sequence shown here is derived from an EMBL/GenBank/DDBJ whole genome shotgun (WGS) entry which is preliminary data.</text>
</comment>
<gene>
    <name evidence="2" type="ORF">KC19_1G078800</name>
</gene>
<evidence type="ECO:0000313" key="2">
    <source>
        <dbReference type="EMBL" id="KAG0590182.1"/>
    </source>
</evidence>
<dbReference type="PANTHER" id="PTHR47329:SF1">
    <property type="entry name" value="OS05G0129900 PROTEIN"/>
    <property type="match status" value="1"/>
</dbReference>
<name>A0A8T0J4M3_CERPU</name>
<feature type="domain" description="RNA-polymerase II-associated protein 3-like C-terminal" evidence="1">
    <location>
        <begin position="71"/>
        <end position="152"/>
    </location>
</feature>
<accession>A0A8T0J4M3</accession>
<dbReference type="EMBL" id="CM026421">
    <property type="protein sequence ID" value="KAG0590182.1"/>
    <property type="molecule type" value="Genomic_DNA"/>
</dbReference>
<dbReference type="PANTHER" id="PTHR47329">
    <property type="entry name" value="OS05G0129900 PROTEIN"/>
    <property type="match status" value="1"/>
</dbReference>
<proteinExistence type="predicted"/>
<reference evidence="2" key="1">
    <citation type="submission" date="2020-06" db="EMBL/GenBank/DDBJ databases">
        <title>WGS assembly of Ceratodon purpureus strain R40.</title>
        <authorList>
            <person name="Carey S.B."/>
            <person name="Jenkins J."/>
            <person name="Shu S."/>
            <person name="Lovell J.T."/>
            <person name="Sreedasyam A."/>
            <person name="Maumus F."/>
            <person name="Tiley G.P."/>
            <person name="Fernandez-Pozo N."/>
            <person name="Barry K."/>
            <person name="Chen C."/>
            <person name="Wang M."/>
            <person name="Lipzen A."/>
            <person name="Daum C."/>
            <person name="Saski C.A."/>
            <person name="Payton A.C."/>
            <person name="Mcbreen J.C."/>
            <person name="Conrad R.E."/>
            <person name="Kollar L.M."/>
            <person name="Olsson S."/>
            <person name="Huttunen S."/>
            <person name="Landis J.B."/>
            <person name="Wickett N.J."/>
            <person name="Johnson M.G."/>
            <person name="Rensing S.A."/>
            <person name="Grimwood J."/>
            <person name="Schmutz J."/>
            <person name="Mcdaniel S.F."/>
        </authorList>
    </citation>
    <scope>NUCLEOTIDE SEQUENCE</scope>
    <source>
        <strain evidence="2">R40</strain>
    </source>
</reference>
<evidence type="ECO:0000259" key="1">
    <source>
        <dbReference type="Pfam" id="PF13877"/>
    </source>
</evidence>
<dbReference type="InterPro" id="IPR025986">
    <property type="entry name" value="RPAP3-like_C"/>
</dbReference>
<sequence length="201" mass="22744">MHYQSVCKLDILLTCTMYVFDESLDFSFCVGCAQSKKVDSKWTSEVRAPSQAAVERAAVNARAGLARNMVAPKTAYEFEATWKGFANDRQPQSRLLKIMEPSLLPKVFKDLLGAPLLMEIINSLPLLLPDDARFVLRLLENLVKVGRFAIVLVGLASSKSWRQWIYVAQERSSNFQATSSTTPIQFSFSIGKWWKRLSQCR</sequence>
<keyword evidence="3" id="KW-1185">Reference proteome</keyword>
<evidence type="ECO:0000313" key="3">
    <source>
        <dbReference type="Proteomes" id="UP000822688"/>
    </source>
</evidence>